<gene>
    <name evidence="7" type="ORF">AAAT34_04805</name>
</gene>
<name>A0ABV1FPX7_9BACT</name>
<protein>
    <submittedName>
        <fullName evidence="7">AAA domain-containing protein</fullName>
    </submittedName>
</protein>
<dbReference type="InterPro" id="IPR041679">
    <property type="entry name" value="DNA2/NAM7-like_C"/>
</dbReference>
<evidence type="ECO:0000256" key="4">
    <source>
        <dbReference type="ARBA" id="ARBA00022806"/>
    </source>
</evidence>
<dbReference type="Gene3D" id="3.40.50.300">
    <property type="entry name" value="P-loop containing nucleotide triphosphate hydrolases"/>
    <property type="match status" value="2"/>
</dbReference>
<proteinExistence type="inferred from homology"/>
<dbReference type="CDD" id="cd18808">
    <property type="entry name" value="SF1_C_Upf1"/>
    <property type="match status" value="1"/>
</dbReference>
<dbReference type="Pfam" id="PF13087">
    <property type="entry name" value="AAA_12"/>
    <property type="match status" value="1"/>
</dbReference>
<dbReference type="InterPro" id="IPR027417">
    <property type="entry name" value="P-loop_NTPase"/>
</dbReference>
<dbReference type="InterPro" id="IPR050534">
    <property type="entry name" value="Coronavir_polyprotein_1ab"/>
</dbReference>
<dbReference type="PANTHER" id="PTHR43788:SF8">
    <property type="entry name" value="DNA-BINDING PROTEIN SMUBP-2"/>
    <property type="match status" value="1"/>
</dbReference>
<evidence type="ECO:0000256" key="2">
    <source>
        <dbReference type="ARBA" id="ARBA00022741"/>
    </source>
</evidence>
<dbReference type="Gene3D" id="2.40.30.270">
    <property type="match status" value="1"/>
</dbReference>
<dbReference type="PANTHER" id="PTHR43788">
    <property type="entry name" value="DNA2/NAM7 HELICASE FAMILY MEMBER"/>
    <property type="match status" value="1"/>
</dbReference>
<dbReference type="InterPro" id="IPR047187">
    <property type="entry name" value="SF1_C_Upf1"/>
</dbReference>
<keyword evidence="3" id="KW-0378">Hydrolase</keyword>
<dbReference type="InterPro" id="IPR041677">
    <property type="entry name" value="DNA2/NAM7_AAA_11"/>
</dbReference>
<feature type="domain" description="AAA+ ATPase" evidence="6">
    <location>
        <begin position="209"/>
        <end position="426"/>
    </location>
</feature>
<evidence type="ECO:0000313" key="7">
    <source>
        <dbReference type="EMBL" id="MEQ2486375.1"/>
    </source>
</evidence>
<dbReference type="SMART" id="SM00382">
    <property type="entry name" value="AAA"/>
    <property type="match status" value="1"/>
</dbReference>
<evidence type="ECO:0000256" key="3">
    <source>
        <dbReference type="ARBA" id="ARBA00022801"/>
    </source>
</evidence>
<dbReference type="InterPro" id="IPR003593">
    <property type="entry name" value="AAA+_ATPase"/>
</dbReference>
<keyword evidence="4" id="KW-0347">Helicase</keyword>
<comment type="similarity">
    <text evidence="1">Belongs to the DNA2/NAM7 helicase family.</text>
</comment>
<dbReference type="RefSeq" id="WP_215759491.1">
    <property type="nucleotide sequence ID" value="NZ_JAHKBE010000013.1"/>
</dbReference>
<evidence type="ECO:0000313" key="8">
    <source>
        <dbReference type="Proteomes" id="UP001487296"/>
    </source>
</evidence>
<sequence>MNAVSPLQALQQQRLLLQLEYQVEKEAFRKQTERVGLGRKVKRGDAWFPLSVGRTYYNSLNQYCVEVTRTADQDIEHNFEYGKPVVFWTVDEPTTATPAAQGGVRYFNFTGTVSYVDGDRMVVTIPEGHAFDLQGSTKPIGVQLFFDETSYRCMFEALDRVMKAKNGRLAYLRDLFYTNMKPQTLSFEPMRFPWLNTTQEHAVNEVLRAKDVEVVHGPPGTGKTTTLVEAINETLMRESQVLVCAQSNMAVDWICEKLVDRGISVLRIGNPSRVNDKMLGFTYERQFEGHPDYPQLWAIRKAIRELRRKRKGRDASYHQKLERLKSRATELEIRINAELFGQARVIASTLVGAANRLLEGQKFSTLFIDEAAQALEAACWIAIRRAGRVILAGDHCQLPPTVKSIAALKAGLGKTLMERIVERKPECVTLLQVQYRMNDDIMRFSSDWFYGGKVKTAPQISHRGILDLDYPIDWIDTSQMEVGPDEPTFKEQFVGESFGRVNKGEANLTLQTLEQYFTKIGKQRVLDEQIDVGVISPYRAQVQYLRHLIKKREFFKPFRRLITVNTVDGFQGQERDVILISLVRANDDGQIGFLRDLRRMNVAITRARMKLIILGDASTMTRHPFYKKLNQYIEDLHHGQAATATSCGEPQPDNIE</sequence>
<evidence type="ECO:0000256" key="5">
    <source>
        <dbReference type="ARBA" id="ARBA00022840"/>
    </source>
</evidence>
<keyword evidence="2" id="KW-0547">Nucleotide-binding</keyword>
<dbReference type="CDD" id="cd18044">
    <property type="entry name" value="DEXXQc_SMUBP2"/>
    <property type="match status" value="1"/>
</dbReference>
<dbReference type="EMBL" id="JBBNFP010000012">
    <property type="protein sequence ID" value="MEQ2486375.1"/>
    <property type="molecule type" value="Genomic_DNA"/>
</dbReference>
<keyword evidence="5" id="KW-0067">ATP-binding</keyword>
<evidence type="ECO:0000256" key="1">
    <source>
        <dbReference type="ARBA" id="ARBA00007913"/>
    </source>
</evidence>
<evidence type="ECO:0000259" key="6">
    <source>
        <dbReference type="SMART" id="SM00382"/>
    </source>
</evidence>
<dbReference type="Pfam" id="PF13086">
    <property type="entry name" value="AAA_11"/>
    <property type="match status" value="1"/>
</dbReference>
<dbReference type="Proteomes" id="UP001487296">
    <property type="component" value="Unassembled WGS sequence"/>
</dbReference>
<organism evidence="7 8">
    <name type="scientific">Hallella faecis</name>
    <dbReference type="NCBI Taxonomy" id="2841596"/>
    <lineage>
        <taxon>Bacteria</taxon>
        <taxon>Pseudomonadati</taxon>
        <taxon>Bacteroidota</taxon>
        <taxon>Bacteroidia</taxon>
        <taxon>Bacteroidales</taxon>
        <taxon>Prevotellaceae</taxon>
        <taxon>Hallella</taxon>
    </lineage>
</organism>
<accession>A0ABV1FPX7</accession>
<reference evidence="7 8" key="1">
    <citation type="submission" date="2024-04" db="EMBL/GenBank/DDBJ databases">
        <title>Human intestinal bacterial collection.</title>
        <authorList>
            <person name="Pauvert C."/>
            <person name="Hitch T.C.A."/>
            <person name="Clavel T."/>
        </authorList>
    </citation>
    <scope>NUCLEOTIDE SEQUENCE [LARGE SCALE GENOMIC DNA]</scope>
    <source>
        <strain evidence="7 8">CLA-AA-H145</strain>
    </source>
</reference>
<keyword evidence="8" id="KW-1185">Reference proteome</keyword>
<comment type="caution">
    <text evidence="7">The sequence shown here is derived from an EMBL/GenBank/DDBJ whole genome shotgun (WGS) entry which is preliminary data.</text>
</comment>
<dbReference type="SUPFAM" id="SSF52540">
    <property type="entry name" value="P-loop containing nucleoside triphosphate hydrolases"/>
    <property type="match status" value="1"/>
</dbReference>